<evidence type="ECO:0008006" key="3">
    <source>
        <dbReference type="Google" id="ProtNLM"/>
    </source>
</evidence>
<comment type="caution">
    <text evidence="1">The sequence shown here is derived from an EMBL/GenBank/DDBJ whole genome shotgun (WGS) entry which is preliminary data.</text>
</comment>
<dbReference type="OrthoDB" id="1731207at2759"/>
<name>A0A371E2D7_MUCPR</name>
<dbReference type="Proteomes" id="UP000257109">
    <property type="component" value="Unassembled WGS sequence"/>
</dbReference>
<proteinExistence type="predicted"/>
<protein>
    <recommendedName>
        <fullName evidence="3">Retrotransposon gag domain-containing protein</fullName>
    </recommendedName>
</protein>
<keyword evidence="2" id="KW-1185">Reference proteome</keyword>
<accession>A0A371E2D7</accession>
<organism evidence="1 2">
    <name type="scientific">Mucuna pruriens</name>
    <name type="common">Velvet bean</name>
    <name type="synonym">Dolichos pruriens</name>
    <dbReference type="NCBI Taxonomy" id="157652"/>
    <lineage>
        <taxon>Eukaryota</taxon>
        <taxon>Viridiplantae</taxon>
        <taxon>Streptophyta</taxon>
        <taxon>Embryophyta</taxon>
        <taxon>Tracheophyta</taxon>
        <taxon>Spermatophyta</taxon>
        <taxon>Magnoliopsida</taxon>
        <taxon>eudicotyledons</taxon>
        <taxon>Gunneridae</taxon>
        <taxon>Pentapetalae</taxon>
        <taxon>rosids</taxon>
        <taxon>fabids</taxon>
        <taxon>Fabales</taxon>
        <taxon>Fabaceae</taxon>
        <taxon>Papilionoideae</taxon>
        <taxon>50 kb inversion clade</taxon>
        <taxon>NPAAA clade</taxon>
        <taxon>indigoferoid/millettioid clade</taxon>
        <taxon>Phaseoleae</taxon>
        <taxon>Mucuna</taxon>
    </lineage>
</organism>
<feature type="non-terminal residue" evidence="1">
    <location>
        <position position="1"/>
    </location>
</feature>
<gene>
    <name evidence="1" type="ORF">CR513_61660</name>
</gene>
<reference evidence="1" key="1">
    <citation type="submission" date="2018-05" db="EMBL/GenBank/DDBJ databases">
        <title>Draft genome of Mucuna pruriens seed.</title>
        <authorList>
            <person name="Nnadi N.E."/>
            <person name="Vos R."/>
            <person name="Hasami M.H."/>
            <person name="Devisetty U.K."/>
            <person name="Aguiy J.C."/>
        </authorList>
    </citation>
    <scope>NUCLEOTIDE SEQUENCE [LARGE SCALE GENOMIC DNA]</scope>
    <source>
        <strain evidence="1">JCA_2017</strain>
    </source>
</reference>
<evidence type="ECO:0000313" key="2">
    <source>
        <dbReference type="Proteomes" id="UP000257109"/>
    </source>
</evidence>
<dbReference type="EMBL" id="QJKJ01017032">
    <property type="protein sequence ID" value="RDX60211.1"/>
    <property type="molecule type" value="Genomic_DNA"/>
</dbReference>
<evidence type="ECO:0000313" key="1">
    <source>
        <dbReference type="EMBL" id="RDX60211.1"/>
    </source>
</evidence>
<dbReference type="AlphaFoldDB" id="A0A371E2D7"/>
<sequence length="114" mass="13482">MKKNHVEKVGRRRSLRGEKKRLVEIGKREGMRNPTKNKEGEVDVLRRAPINALKCRVPLFRSEGDVESYLDWEMKVDQVLASFDYHDYEKVKMVTYEFTGYAPVQWNQFCGEIK</sequence>